<sequence>MARQVRRQADKGRAIIVDDRDGETIKISSRRVTPGNLGFALIRIGDFETERTLLDPLAKSVMQFLRLMLPDELVTSVSIRTQGELREWWMKNSAAQTHCVLIGHGDPAGIKFLDRDSLVTGLELGKALTDAAPDKSAKSFLSLSCLTGRAAFGNGFSSTGICKEFIGPYHSVHGAAASQYTQTLLAHHLLDGVELLPSHRRANRSTSKNSTFRFYRSGGSLLDTYGKVT</sequence>
<protein>
    <recommendedName>
        <fullName evidence="3">CHAT domain-containing protein</fullName>
    </recommendedName>
</protein>
<dbReference type="AlphaFoldDB" id="A0A7I7XSC0"/>
<reference evidence="1" key="2">
    <citation type="submission" date="2020-02" db="EMBL/GenBank/DDBJ databases">
        <authorList>
            <person name="Matsumoto Y."/>
            <person name="Motooka D."/>
            <person name="Nakamura S."/>
        </authorList>
    </citation>
    <scope>NUCLEOTIDE SEQUENCE</scope>
    <source>
        <strain evidence="1">JCM 13671</strain>
    </source>
</reference>
<organism evidence="1 2">
    <name type="scientific">Mycolicibacterium confluentis</name>
    <dbReference type="NCBI Taxonomy" id="28047"/>
    <lineage>
        <taxon>Bacteria</taxon>
        <taxon>Bacillati</taxon>
        <taxon>Actinomycetota</taxon>
        <taxon>Actinomycetes</taxon>
        <taxon>Mycobacteriales</taxon>
        <taxon>Mycobacteriaceae</taxon>
        <taxon>Mycolicibacterium</taxon>
    </lineage>
</organism>
<evidence type="ECO:0008006" key="3">
    <source>
        <dbReference type="Google" id="ProtNLM"/>
    </source>
</evidence>
<proteinExistence type="predicted"/>
<reference evidence="1" key="1">
    <citation type="journal article" date="2019" name="Emerg. Microbes Infect.">
        <title>Comprehensive subspecies identification of 175 nontuberculous mycobacteria species based on 7547 genomic profiles.</title>
        <authorList>
            <person name="Matsumoto Y."/>
            <person name="Kinjo T."/>
            <person name="Motooka D."/>
            <person name="Nabeya D."/>
            <person name="Jung N."/>
            <person name="Uechi K."/>
            <person name="Horii T."/>
            <person name="Iida T."/>
            <person name="Fujita J."/>
            <person name="Nakamura S."/>
        </authorList>
    </citation>
    <scope>NUCLEOTIDE SEQUENCE [LARGE SCALE GENOMIC DNA]</scope>
    <source>
        <strain evidence="1">JCM 13671</strain>
    </source>
</reference>
<dbReference type="OrthoDB" id="6064706at2"/>
<dbReference type="Proteomes" id="UP000466931">
    <property type="component" value="Chromosome"/>
</dbReference>
<gene>
    <name evidence="1" type="ORF">MCNF_06590</name>
</gene>
<evidence type="ECO:0000313" key="2">
    <source>
        <dbReference type="Proteomes" id="UP000466931"/>
    </source>
</evidence>
<accession>A0A7I7XSC0</accession>
<keyword evidence="2" id="KW-1185">Reference proteome</keyword>
<dbReference type="RefSeq" id="WP_133057808.1">
    <property type="nucleotide sequence ID" value="NZ_AP022612.1"/>
</dbReference>
<name>A0A7I7XSC0_9MYCO</name>
<dbReference type="EMBL" id="AP022612">
    <property type="protein sequence ID" value="BBZ32054.1"/>
    <property type="molecule type" value="Genomic_DNA"/>
</dbReference>
<evidence type="ECO:0000313" key="1">
    <source>
        <dbReference type="EMBL" id="BBZ32054.1"/>
    </source>
</evidence>